<dbReference type="Pfam" id="PF16041">
    <property type="entry name" value="APD1-4_M"/>
    <property type="match status" value="1"/>
</dbReference>
<keyword evidence="2" id="KW-1133">Transmembrane helix</keyword>
<accession>A0A9N9S4A0</accession>
<name>A0A9N9S4A0_9DIPT</name>
<keyword evidence="6" id="KW-1185">Reference proteome</keyword>
<feature type="domain" description="E3 ubiquitin-protein ligase APD1-4 N-terminal" evidence="3">
    <location>
        <begin position="104"/>
        <end position="173"/>
    </location>
</feature>
<dbReference type="Pfam" id="PF16040">
    <property type="entry name" value="APD1-4_N"/>
    <property type="match status" value="1"/>
</dbReference>
<dbReference type="OrthoDB" id="6435218at2759"/>
<reference evidence="5" key="2">
    <citation type="submission" date="2022-10" db="EMBL/GenBank/DDBJ databases">
        <authorList>
            <consortium name="ENA_rothamsted_submissions"/>
            <consortium name="culmorum"/>
            <person name="King R."/>
        </authorList>
    </citation>
    <scope>NUCLEOTIDE SEQUENCE</scope>
</reference>
<dbReference type="InterPro" id="IPR032008">
    <property type="entry name" value="APD1-4_N"/>
</dbReference>
<evidence type="ECO:0000313" key="6">
    <source>
        <dbReference type="Proteomes" id="UP001153620"/>
    </source>
</evidence>
<keyword evidence="2" id="KW-0812">Transmembrane</keyword>
<dbReference type="Proteomes" id="UP001153620">
    <property type="component" value="Chromosome 3"/>
</dbReference>
<feature type="compositionally biased region" description="Polar residues" evidence="1">
    <location>
        <begin position="277"/>
        <end position="289"/>
    </location>
</feature>
<feature type="transmembrane region" description="Helical" evidence="2">
    <location>
        <begin position="482"/>
        <end position="501"/>
    </location>
</feature>
<keyword evidence="2" id="KW-0472">Membrane</keyword>
<dbReference type="AlphaFoldDB" id="A0A9N9S4A0"/>
<feature type="region of interest" description="Disordered" evidence="1">
    <location>
        <begin position="262"/>
        <end position="346"/>
    </location>
</feature>
<evidence type="ECO:0000259" key="4">
    <source>
        <dbReference type="Pfam" id="PF16041"/>
    </source>
</evidence>
<feature type="compositionally biased region" description="Basic and acidic residues" evidence="1">
    <location>
        <begin position="318"/>
        <end position="330"/>
    </location>
</feature>
<proteinExistence type="predicted"/>
<feature type="compositionally biased region" description="Basic residues" evidence="1">
    <location>
        <begin position="290"/>
        <end position="302"/>
    </location>
</feature>
<reference evidence="5" key="1">
    <citation type="submission" date="2022-01" db="EMBL/GenBank/DDBJ databases">
        <authorList>
            <person name="King R."/>
        </authorList>
    </citation>
    <scope>NUCLEOTIDE SEQUENCE</scope>
</reference>
<evidence type="ECO:0008006" key="7">
    <source>
        <dbReference type="Google" id="ProtNLM"/>
    </source>
</evidence>
<dbReference type="PANTHER" id="PTHR39077:SF2">
    <property type="entry name" value="E3 UBIQUITIN-PROTEIN LIGASE APD1-4 MIDDLE DOMAIN-CONTAINING PROTEIN"/>
    <property type="match status" value="1"/>
</dbReference>
<dbReference type="EMBL" id="OU895879">
    <property type="protein sequence ID" value="CAG9808989.1"/>
    <property type="molecule type" value="Genomic_DNA"/>
</dbReference>
<evidence type="ECO:0000313" key="5">
    <source>
        <dbReference type="EMBL" id="CAG9808989.1"/>
    </source>
</evidence>
<evidence type="ECO:0000256" key="2">
    <source>
        <dbReference type="SAM" id="Phobius"/>
    </source>
</evidence>
<dbReference type="InterPro" id="IPR032010">
    <property type="entry name" value="APD1-4_M"/>
</dbReference>
<gene>
    <name evidence="5" type="ORF">CHIRRI_LOCUS11821</name>
</gene>
<feature type="compositionally biased region" description="Polar residues" evidence="1">
    <location>
        <begin position="306"/>
        <end position="316"/>
    </location>
</feature>
<dbReference type="PANTHER" id="PTHR39077">
    <property type="entry name" value="DUF4793 DOMAIN-CONTAINING PROTEIN"/>
    <property type="match status" value="1"/>
</dbReference>
<protein>
    <recommendedName>
        <fullName evidence="7">E3 ubiquitin-protein ligase APD1-4 middle domain-containing protein</fullName>
    </recommendedName>
</protein>
<feature type="transmembrane region" description="Helical" evidence="2">
    <location>
        <begin position="46"/>
        <end position="67"/>
    </location>
</feature>
<feature type="domain" description="E3 ubiquitin-protein ligase APD1-4 middle" evidence="4">
    <location>
        <begin position="390"/>
        <end position="499"/>
    </location>
</feature>
<organism evidence="5 6">
    <name type="scientific">Chironomus riparius</name>
    <dbReference type="NCBI Taxonomy" id="315576"/>
    <lineage>
        <taxon>Eukaryota</taxon>
        <taxon>Metazoa</taxon>
        <taxon>Ecdysozoa</taxon>
        <taxon>Arthropoda</taxon>
        <taxon>Hexapoda</taxon>
        <taxon>Insecta</taxon>
        <taxon>Pterygota</taxon>
        <taxon>Neoptera</taxon>
        <taxon>Endopterygota</taxon>
        <taxon>Diptera</taxon>
        <taxon>Nematocera</taxon>
        <taxon>Chironomoidea</taxon>
        <taxon>Chironomidae</taxon>
        <taxon>Chironominae</taxon>
        <taxon>Chironomus</taxon>
    </lineage>
</organism>
<sequence length="502" mass="57407">MLSFETNEAKTNASIYYKTTYHYTSMNTLEKYSNPKRNDMQGVKRVLTFCCLVAIVPTTLIILPLYLKHEVFKDTIYSVAESDVLEVRQGISSIFCQEHVLKMNTSFNAFQLHHMPSESKTRKHIRLKKSMILPDDTLEYWGFYLMNGATVELKVCSLLEGSRILVVKGERNLRTCGLLEHNKNKFGVAYNAEQSQVKVTFETAAEIIGPHITTKEENPNQSPKETVHLDNESIFDNAAEELDDFTQEQFNDTLINDLKEEQEETTINNNEKDDQVKQSGESSKANKSGIKSHSKRDNKKQKRFSDSSTQKQSFVENNRAKRDTILDRGINHGGNAQNYHPKNESDSISSFENSLLECFDGQILVAKYFPPSKNCNSVKYLEQGAHLVSKHDVNTNGYYYYIFYSDNDDAYNNIHAVFDIFKPSYLYSNISETKGCINSTNCNFKVQMFSDEVVIVEVPTKDGIEHEDEDFSLLISQCTPRMSVYIIFPILVLIFVLSCAFI</sequence>
<evidence type="ECO:0000259" key="3">
    <source>
        <dbReference type="Pfam" id="PF16040"/>
    </source>
</evidence>
<feature type="compositionally biased region" description="Polar residues" evidence="1">
    <location>
        <begin position="334"/>
        <end position="346"/>
    </location>
</feature>
<evidence type="ECO:0000256" key="1">
    <source>
        <dbReference type="SAM" id="MobiDB-lite"/>
    </source>
</evidence>